<comment type="caution">
    <text evidence="1">The sequence shown here is derived from an EMBL/GenBank/DDBJ whole genome shotgun (WGS) entry which is preliminary data.</text>
</comment>
<name>A0ABT3HQ11_9FLAO</name>
<sequence>MQKIQKIKKIIESLEQEQEYLELGLINDLIYPLQKLKYEDWENLNNQLDEWSDLQRTILVDGILEIKDNKSSNYDTGIIFAKSFLLSEQRNSEILIQYLEFLDNGISKKTELIDDIYLKTKWLESQNNSYDINFVEKFKIIYNLYSNAIS</sequence>
<dbReference type="EMBL" id="JAPDHV010000004">
    <property type="protein sequence ID" value="MCW3161713.1"/>
    <property type="molecule type" value="Genomic_DNA"/>
</dbReference>
<organism evidence="1 2">
    <name type="scientific">Chryseobacterium oryctis</name>
    <dbReference type="NCBI Taxonomy" id="2952618"/>
    <lineage>
        <taxon>Bacteria</taxon>
        <taxon>Pseudomonadati</taxon>
        <taxon>Bacteroidota</taxon>
        <taxon>Flavobacteriia</taxon>
        <taxon>Flavobacteriales</taxon>
        <taxon>Weeksellaceae</taxon>
        <taxon>Chryseobacterium group</taxon>
        <taxon>Chryseobacterium</taxon>
    </lineage>
</organism>
<keyword evidence="2" id="KW-1185">Reference proteome</keyword>
<gene>
    <name evidence="1" type="ORF">OH806_10610</name>
</gene>
<dbReference type="Proteomes" id="UP001163719">
    <property type="component" value="Unassembled WGS sequence"/>
</dbReference>
<reference evidence="1" key="1">
    <citation type="submission" date="2022-10" db="EMBL/GenBank/DDBJ databases">
        <title>Chryseobacterium babae sp. nov. isolated from the gut of the beetle Oryctes rhinoceros, and Chryseobacterium kimseyorum sp. nov., isolated from a stick insect rearing cage.</title>
        <authorList>
            <person name="Shelomi M."/>
            <person name="Han C.-J."/>
            <person name="Chen W.-M."/>
            <person name="Chen H.-K."/>
            <person name="Liaw S.-J."/>
            <person name="Muhle E."/>
            <person name="Clermont D."/>
        </authorList>
    </citation>
    <scope>NUCLEOTIDE SEQUENCE</scope>
    <source>
        <strain evidence="1">WLa1L2M3</strain>
    </source>
</reference>
<evidence type="ECO:0000313" key="1">
    <source>
        <dbReference type="EMBL" id="MCW3161713.1"/>
    </source>
</evidence>
<protein>
    <submittedName>
        <fullName evidence="1">Uncharacterized protein</fullName>
    </submittedName>
</protein>
<dbReference type="RefSeq" id="WP_264743656.1">
    <property type="nucleotide sequence ID" value="NZ_JAPDHV010000004.1"/>
</dbReference>
<evidence type="ECO:0000313" key="2">
    <source>
        <dbReference type="Proteomes" id="UP001163719"/>
    </source>
</evidence>
<accession>A0ABT3HQ11</accession>
<proteinExistence type="predicted"/>